<keyword evidence="1" id="KW-0472">Membrane</keyword>
<evidence type="ECO:0000313" key="2">
    <source>
        <dbReference type="EMBL" id="SCF44568.1"/>
    </source>
</evidence>
<organism evidence="2 3">
    <name type="scientific">Micromonospora matsumotoense</name>
    <dbReference type="NCBI Taxonomy" id="121616"/>
    <lineage>
        <taxon>Bacteria</taxon>
        <taxon>Bacillati</taxon>
        <taxon>Actinomycetota</taxon>
        <taxon>Actinomycetes</taxon>
        <taxon>Micromonosporales</taxon>
        <taxon>Micromonosporaceae</taxon>
        <taxon>Micromonospora</taxon>
    </lineage>
</organism>
<sequence>MTTVTTTPPVPVREAVPGPSLARLIGVELRKLGDTRAGRWLLASIGLIAAAIVALQLRFVDDAAQTFTNFFTASLAPVALLLPVLGILSITAEWSQRTALTTFALVPRRERVVVAKLAAVLLAALASVLVSLTVAAAGTLLAGVTGGAGSWDFDWTVAGHAAVFQAINVLIGAGFGLLLLNTPLAIVTSLLLPTVWGILSAMISALHDPARWLDTSITMEPLLGPDVTAGQWGRLGVSLLVWVAAPLAAGLVRTMRREVH</sequence>
<accession>A0A1C5AH62</accession>
<feature type="transmembrane region" description="Helical" evidence="1">
    <location>
        <begin position="157"/>
        <end position="180"/>
    </location>
</feature>
<proteinExistence type="predicted"/>
<keyword evidence="3" id="KW-1185">Reference proteome</keyword>
<feature type="transmembrane region" description="Helical" evidence="1">
    <location>
        <begin position="40"/>
        <end position="59"/>
    </location>
</feature>
<dbReference type="RefSeq" id="WP_091251537.1">
    <property type="nucleotide sequence ID" value="NZ_FMCU01000017.1"/>
</dbReference>
<dbReference type="EMBL" id="FMCU01000017">
    <property type="protein sequence ID" value="SCF44568.1"/>
    <property type="molecule type" value="Genomic_DNA"/>
</dbReference>
<dbReference type="STRING" id="121616.GA0070216_11768"/>
<reference evidence="3" key="1">
    <citation type="submission" date="2016-06" db="EMBL/GenBank/DDBJ databases">
        <authorList>
            <person name="Varghese N."/>
            <person name="Submissions Spin"/>
        </authorList>
    </citation>
    <scope>NUCLEOTIDE SEQUENCE [LARGE SCALE GENOMIC DNA]</scope>
    <source>
        <strain evidence="3">DSM 44100</strain>
    </source>
</reference>
<feature type="transmembrane region" description="Helical" evidence="1">
    <location>
        <begin position="71"/>
        <end position="92"/>
    </location>
</feature>
<dbReference type="OrthoDB" id="3822725at2"/>
<keyword evidence="1" id="KW-0812">Transmembrane</keyword>
<keyword evidence="1" id="KW-1133">Transmembrane helix</keyword>
<evidence type="ECO:0000256" key="1">
    <source>
        <dbReference type="SAM" id="Phobius"/>
    </source>
</evidence>
<dbReference type="Proteomes" id="UP000198797">
    <property type="component" value="Unassembled WGS sequence"/>
</dbReference>
<gene>
    <name evidence="2" type="ORF">GA0070216_11768</name>
</gene>
<dbReference type="AlphaFoldDB" id="A0A1C5AH62"/>
<evidence type="ECO:0000313" key="3">
    <source>
        <dbReference type="Proteomes" id="UP000198797"/>
    </source>
</evidence>
<protein>
    <submittedName>
        <fullName evidence="2">ABC-type transport system involved in multi-copper enzyme maturation, permease component</fullName>
    </submittedName>
</protein>
<feature type="transmembrane region" description="Helical" evidence="1">
    <location>
        <begin position="113"/>
        <end position="137"/>
    </location>
</feature>
<feature type="transmembrane region" description="Helical" evidence="1">
    <location>
        <begin position="187"/>
        <end position="206"/>
    </location>
</feature>
<feature type="transmembrane region" description="Helical" evidence="1">
    <location>
        <begin position="232"/>
        <end position="252"/>
    </location>
</feature>
<name>A0A1C5AH62_9ACTN</name>